<evidence type="ECO:0000256" key="1">
    <source>
        <dbReference type="ARBA" id="ARBA00009689"/>
    </source>
</evidence>
<feature type="compositionally biased region" description="Low complexity" evidence="4">
    <location>
        <begin position="1191"/>
        <end position="1204"/>
    </location>
</feature>
<feature type="compositionally biased region" description="Polar residues" evidence="4">
    <location>
        <begin position="1382"/>
        <end position="1401"/>
    </location>
</feature>
<evidence type="ECO:0000259" key="5">
    <source>
        <dbReference type="Pfam" id="PF15914"/>
    </source>
</evidence>
<feature type="region of interest" description="Disordered" evidence="4">
    <location>
        <begin position="653"/>
        <end position="677"/>
    </location>
</feature>
<evidence type="ECO:0000256" key="2">
    <source>
        <dbReference type="ARBA" id="ARBA00022553"/>
    </source>
</evidence>
<proteinExistence type="inferred from homology"/>
<feature type="compositionally biased region" description="Basic residues" evidence="4">
    <location>
        <begin position="9"/>
        <end position="18"/>
    </location>
</feature>
<reference evidence="6" key="1">
    <citation type="journal article" date="2023" name="Mol. Biol. Evol.">
        <title>Third-Generation Sequencing Reveals the Adaptive Role of the Epigenome in Three Deep-Sea Polychaetes.</title>
        <authorList>
            <person name="Perez M."/>
            <person name="Aroh O."/>
            <person name="Sun Y."/>
            <person name="Lan Y."/>
            <person name="Juniper S.K."/>
            <person name="Young C.R."/>
            <person name="Angers B."/>
            <person name="Qian P.Y."/>
        </authorList>
    </citation>
    <scope>NUCLEOTIDE SEQUENCE</scope>
    <source>
        <strain evidence="6">P08H-3</strain>
    </source>
</reference>
<dbReference type="EMBL" id="JAODUP010000091">
    <property type="protein sequence ID" value="KAK2162789.1"/>
    <property type="molecule type" value="Genomic_DNA"/>
</dbReference>
<feature type="compositionally biased region" description="Polar residues" evidence="4">
    <location>
        <begin position="1218"/>
        <end position="1245"/>
    </location>
</feature>
<evidence type="ECO:0000313" key="7">
    <source>
        <dbReference type="Proteomes" id="UP001208570"/>
    </source>
</evidence>
<dbReference type="PANTHER" id="PTHR15109">
    <property type="entry name" value="AGAP004327-PA"/>
    <property type="match status" value="1"/>
</dbReference>
<evidence type="ECO:0000313" key="6">
    <source>
        <dbReference type="EMBL" id="KAK2162789.1"/>
    </source>
</evidence>
<feature type="compositionally biased region" description="Basic and acidic residues" evidence="4">
    <location>
        <begin position="1277"/>
        <end position="1292"/>
    </location>
</feature>
<comment type="caution">
    <text evidence="6">The sequence shown here is derived from an EMBL/GenBank/DDBJ whole genome shotgun (WGS) entry which is preliminary data.</text>
</comment>
<feature type="compositionally biased region" description="Basic and acidic residues" evidence="4">
    <location>
        <begin position="1372"/>
        <end position="1381"/>
    </location>
</feature>
<feature type="compositionally biased region" description="Low complexity" evidence="4">
    <location>
        <begin position="658"/>
        <end position="668"/>
    </location>
</feature>
<feature type="compositionally biased region" description="Polar residues" evidence="4">
    <location>
        <begin position="1311"/>
        <end position="1320"/>
    </location>
</feature>
<dbReference type="InterPro" id="IPR031802">
    <property type="entry name" value="FAM193_C"/>
</dbReference>
<feature type="domain" description="FAM193 C-terminal" evidence="5">
    <location>
        <begin position="1439"/>
        <end position="1493"/>
    </location>
</feature>
<feature type="compositionally biased region" description="Basic residues" evidence="4">
    <location>
        <begin position="1164"/>
        <end position="1174"/>
    </location>
</feature>
<keyword evidence="3" id="KW-0175">Coiled coil</keyword>
<feature type="region of interest" description="Disordered" evidence="4">
    <location>
        <begin position="1068"/>
        <end position="1103"/>
    </location>
</feature>
<feature type="compositionally biased region" description="Basic and acidic residues" evidence="4">
    <location>
        <begin position="1141"/>
        <end position="1162"/>
    </location>
</feature>
<keyword evidence="7" id="KW-1185">Reference proteome</keyword>
<feature type="compositionally biased region" description="Polar residues" evidence="4">
    <location>
        <begin position="1255"/>
        <end position="1276"/>
    </location>
</feature>
<name>A0AAD9ND43_9ANNE</name>
<feature type="region of interest" description="Disordered" evidence="4">
    <location>
        <begin position="1360"/>
        <end position="1433"/>
    </location>
</feature>
<dbReference type="PANTHER" id="PTHR15109:SF4">
    <property type="entry name" value="FAM193 C-TERMINAL DOMAIN-CONTAINING PROTEIN"/>
    <property type="match status" value="1"/>
</dbReference>
<organism evidence="6 7">
    <name type="scientific">Paralvinella palmiformis</name>
    <dbReference type="NCBI Taxonomy" id="53620"/>
    <lineage>
        <taxon>Eukaryota</taxon>
        <taxon>Metazoa</taxon>
        <taxon>Spiralia</taxon>
        <taxon>Lophotrochozoa</taxon>
        <taxon>Annelida</taxon>
        <taxon>Polychaeta</taxon>
        <taxon>Sedentaria</taxon>
        <taxon>Canalipalpata</taxon>
        <taxon>Terebellida</taxon>
        <taxon>Terebelliformia</taxon>
        <taxon>Alvinellidae</taxon>
        <taxon>Paralvinella</taxon>
    </lineage>
</organism>
<dbReference type="Proteomes" id="UP001208570">
    <property type="component" value="Unassembled WGS sequence"/>
</dbReference>
<sequence length="1499" mass="165272">MGSADQNKMKRRKHKKTTKASTVSVTQSEQVGPPDPPPLSTKLINNVQEKEIDEIQRLMDSDGNSDVHVPPFHKGPNPYLGVDHCLLCHCERPDDARQLTDIQESDAGANSGMNSLSQLPLWVCQECRKTVEEEEKKVVKALLGPDLPNSLSLITEMAPPSVEGSSPNSNSCTCEYCTERRQIEMEETQELQKVWLELCQIIKAIYRDTRQQRGEDEQTSEASKAEESEKINELVHRLVLRDAHQLFQRLESQAQEYVLDVRVRLLKQMSTGLKTPQQACQFVSMLLDEYVCLCAAAKKQASHLTELEQKHLKRFNLTWELLNKHLFHSTIYNDPMLLNKLPLLMAHLRLGSKESNDESYTSVLRDYCLFDSEMSVISVVWRDCYHLIDVYNDEQSAMKAKHKMLKEDWEIFKAQQKLLERQVVKNNGTSTSAHKCPCDECSVSHMITCGIINSDVSDQMPGSNPLFFESDPKRYLIHVTPPSMSSICSSSGSESPITVEPERLVIPFDELADEIANDMGQQFSDTDEESAVKTGNNSDFLKGERGIGDGAPAMTEDNGAYRKCTNKNVESESQNQCQCHACLQQSCKTLTTSLPQQIAAVPPPAALHLYPHIHGSNTLPPSLHGHVAAQLRPNIMPHLYQLQNPLGLPVKTISQSPQQQQQQQQQQQHAVAQQEKSMPATGFSLDVDQEALSDHLYHTYRDWDGTKLMLGPHKRDAGSELFSTPAAPILSAMPFVTDLSSVTGSIDGSLNNIVKSSPLLHQFPSASKPLNTTSITAATGPMASLSQSATDSIQSSVNSTTSDEYLKNLSPISHTLFTQALNAQAHVLNGQAHIMGMPAPISTMNHLSANSEAQNSKPALFSLAAAMGSSDALGALPNASQTSSSVAAVQVSQNEFCQKHGFLHNQPFTAALVSPMLGVGVQTQQTLISSHTPTANVKIGTSMLCSAAKDETMKALGSQNLGMFNLPHTCNISGNLPLTSAVKTLPTMTVPTVLPSSQVAAITTSVNRQQFPSKSGLDADTSSPTMPPTSNSTLNINISVATSMPTQESQPIPTSRNFAEMREKLRLKLKKKNEAKTVDGPKLEKQDTETNQSSDQSRDPLGQKSLDELLRFINGVNDNKAKSAESKQSSKLAKRARQRQRKAEERARKDAVQHRKKDDASTNHRIHQHNKLSHHNSSLSNNSHGKPADCTSTTNSSSTQGQQMQKKKSKHKDGEWCTKNSKVQAKSASDSQLTQAAPVNVSSHTAKSKPIDSMASCNGTDMLTNSQKPAKQVQNKATKDRNQVRTLNEKGKGSARNGSRMLRESGDGTVTDEQTSSEQLQLDKKRNRSKHQNVSLLVSCSDLKNQKSVVLGQQNSANITKQQAKHTVLENLNEKRTRDGLKTSQESVNAKNNQKNLQHHQGQGHKGASTSQAMADQNSGACVKTKKSKRKPKTVEDLDAIFMPKKDAEHGDLDEYEREIEEFKRFCMNSTPVERREKLQVNVNLKDIFSKKKFGLGCV</sequence>
<evidence type="ECO:0000256" key="3">
    <source>
        <dbReference type="ARBA" id="ARBA00023054"/>
    </source>
</evidence>
<gene>
    <name evidence="6" type="ORF">LSH36_91g01082</name>
</gene>
<feature type="compositionally biased region" description="Basic and acidic residues" evidence="4">
    <location>
        <begin position="1068"/>
        <end position="1088"/>
    </location>
</feature>
<feature type="compositionally biased region" description="Low complexity" evidence="4">
    <location>
        <begin position="1175"/>
        <end position="1184"/>
    </location>
</feature>
<feature type="region of interest" description="Disordered" evidence="4">
    <location>
        <begin position="522"/>
        <end position="554"/>
    </location>
</feature>
<evidence type="ECO:0000256" key="4">
    <source>
        <dbReference type="SAM" id="MobiDB-lite"/>
    </source>
</evidence>
<dbReference type="Pfam" id="PF15914">
    <property type="entry name" value="FAM193_C"/>
    <property type="match status" value="1"/>
</dbReference>
<dbReference type="InterPro" id="IPR029717">
    <property type="entry name" value="FAM193"/>
</dbReference>
<feature type="compositionally biased region" description="Polar residues" evidence="4">
    <location>
        <begin position="1408"/>
        <end position="1420"/>
    </location>
</feature>
<keyword evidence="2" id="KW-0597">Phosphoprotein</keyword>
<feature type="compositionally biased region" description="Low complexity" evidence="4">
    <location>
        <begin position="1021"/>
        <end position="1033"/>
    </location>
</feature>
<feature type="region of interest" description="Disordered" evidence="4">
    <location>
        <begin position="1005"/>
        <end position="1034"/>
    </location>
</feature>
<feature type="region of interest" description="Disordered" evidence="4">
    <location>
        <begin position="1117"/>
        <end position="1332"/>
    </location>
</feature>
<protein>
    <recommendedName>
        <fullName evidence="5">FAM193 C-terminal domain-containing protein</fullName>
    </recommendedName>
</protein>
<accession>A0AAD9ND43</accession>
<feature type="region of interest" description="Disordered" evidence="4">
    <location>
        <begin position="1"/>
        <end position="42"/>
    </location>
</feature>
<comment type="similarity">
    <text evidence="1">Belongs to the FAM193 family.</text>
</comment>